<gene>
    <name evidence="3" type="ORF">A2563_02665</name>
</gene>
<reference evidence="3 4" key="1">
    <citation type="journal article" date="2016" name="Nat. Commun.">
        <title>Thousands of microbial genomes shed light on interconnected biogeochemical processes in an aquifer system.</title>
        <authorList>
            <person name="Anantharaman K."/>
            <person name="Brown C.T."/>
            <person name="Hug L.A."/>
            <person name="Sharon I."/>
            <person name="Castelle C.J."/>
            <person name="Probst A.J."/>
            <person name="Thomas B.C."/>
            <person name="Singh A."/>
            <person name="Wilkins M.J."/>
            <person name="Karaoz U."/>
            <person name="Brodie E.L."/>
            <person name="Williams K.H."/>
            <person name="Hubbard S.S."/>
            <person name="Banfield J.F."/>
        </authorList>
    </citation>
    <scope>NUCLEOTIDE SEQUENCE [LARGE SCALE GENOMIC DNA]</scope>
</reference>
<evidence type="ECO:0000313" key="4">
    <source>
        <dbReference type="Proteomes" id="UP000176634"/>
    </source>
</evidence>
<dbReference type="Proteomes" id="UP000176634">
    <property type="component" value="Unassembled WGS sequence"/>
</dbReference>
<feature type="domain" description="AAA+ ATPase" evidence="2">
    <location>
        <begin position="213"/>
        <end position="349"/>
    </location>
</feature>
<dbReference type="PANTHER" id="PTHR32039:SF7">
    <property type="entry name" value="COMPETENCE PROTEIN COMM"/>
    <property type="match status" value="1"/>
</dbReference>
<dbReference type="Gene3D" id="3.40.50.300">
    <property type="entry name" value="P-loop containing nucleotide triphosphate hydrolases"/>
    <property type="match status" value="1"/>
</dbReference>
<sequence length="504" mass="55549">MFLKLNSAAAVGLDCLPIDVEVDINKGQSAFNIVGLPDTSIHEAKDRIHSALKNSGFNYPFNFRILVNLAPADLHKEGPAYDLPMALGVIIISNDLQINLDDALLVGELALDGTLRHTNGILPITIFAKKIGLTRIFLPEADAPEAALVDGIEIYPVKNLKQLVDHLVGPETITPYDRPENWNEFSAPQYELDMSMIKGQEFVKRALEIAASGAHNILMSGPPGSGKTLLARSFPSILPKLTADEALEVTKIYSVAGLLSSGFVKERPFRSPHHTASGVSLVGGGKYPRPGEISLAHRGVLFLDEFPEFPRSVLESLRQPLEDGVITISRIQSVLMFPARFILVASQNPCPCGLLSDPDRQCICGPAQIARYQKRISGPLLDRIDLHVEVPRVQFEKLSSDTLGEKSESIRQRVEDAREIQTTRFKDFNTHANSEMRNTEIKEFCKLDDASIDLLRAAVTQMHLSARAYNRILKLSRTIADLGKSDNIQLGHVAEALQFRAKIE</sequence>
<evidence type="ECO:0000259" key="2">
    <source>
        <dbReference type="SMART" id="SM00382"/>
    </source>
</evidence>
<evidence type="ECO:0000313" key="3">
    <source>
        <dbReference type="EMBL" id="OGH92556.1"/>
    </source>
</evidence>
<dbReference type="InterPro" id="IPR004482">
    <property type="entry name" value="Mg_chelat-rel"/>
</dbReference>
<proteinExistence type="inferred from homology"/>
<dbReference type="GO" id="GO:0005524">
    <property type="term" value="F:ATP binding"/>
    <property type="evidence" value="ECO:0007669"/>
    <property type="project" value="InterPro"/>
</dbReference>
<name>A0A1F6P8R7_9BACT</name>
<dbReference type="InterPro" id="IPR020568">
    <property type="entry name" value="Ribosomal_Su5_D2-typ_SF"/>
</dbReference>
<dbReference type="InterPro" id="IPR014721">
    <property type="entry name" value="Ribsml_uS5_D2-typ_fold_subgr"/>
</dbReference>
<evidence type="ECO:0000256" key="1">
    <source>
        <dbReference type="ARBA" id="ARBA00006354"/>
    </source>
</evidence>
<dbReference type="PANTHER" id="PTHR32039">
    <property type="entry name" value="MAGNESIUM-CHELATASE SUBUNIT CHLI"/>
    <property type="match status" value="1"/>
</dbReference>
<dbReference type="InterPro" id="IPR003593">
    <property type="entry name" value="AAA+_ATPase"/>
</dbReference>
<dbReference type="SUPFAM" id="SSF52540">
    <property type="entry name" value="P-loop containing nucleoside triphosphate hydrolases"/>
    <property type="match status" value="1"/>
</dbReference>
<dbReference type="Gene3D" id="3.30.230.10">
    <property type="match status" value="1"/>
</dbReference>
<comment type="similarity">
    <text evidence="1">Belongs to the Mg-chelatase subunits D/I family. ComM subfamily.</text>
</comment>
<dbReference type="SMART" id="SM00382">
    <property type="entry name" value="AAA"/>
    <property type="match status" value="1"/>
</dbReference>
<dbReference type="SUPFAM" id="SSF54211">
    <property type="entry name" value="Ribosomal protein S5 domain 2-like"/>
    <property type="match status" value="1"/>
</dbReference>
<comment type="caution">
    <text evidence="3">The sequence shown here is derived from an EMBL/GenBank/DDBJ whole genome shotgun (WGS) entry which is preliminary data.</text>
</comment>
<protein>
    <submittedName>
        <fullName evidence="3">Magnesium chelatase</fullName>
    </submittedName>
</protein>
<dbReference type="NCBIfam" id="TIGR00368">
    <property type="entry name" value="YifB family Mg chelatase-like AAA ATPase"/>
    <property type="match status" value="1"/>
</dbReference>
<dbReference type="InterPro" id="IPR000523">
    <property type="entry name" value="Mg_chelatse_chII-like_cat_dom"/>
</dbReference>
<dbReference type="Pfam" id="PF13335">
    <property type="entry name" value="Mg_chelatase_C"/>
    <property type="match status" value="1"/>
</dbReference>
<dbReference type="InterPro" id="IPR027417">
    <property type="entry name" value="P-loop_NTPase"/>
</dbReference>
<dbReference type="InterPro" id="IPR025158">
    <property type="entry name" value="Mg_chelat-rel_C"/>
</dbReference>
<dbReference type="Pfam" id="PF13541">
    <property type="entry name" value="ChlI"/>
    <property type="match status" value="1"/>
</dbReference>
<accession>A0A1F6P8R7</accession>
<dbReference type="Pfam" id="PF01078">
    <property type="entry name" value="Mg_chelatase"/>
    <property type="match status" value="1"/>
</dbReference>
<dbReference type="AlphaFoldDB" id="A0A1F6P8R7"/>
<dbReference type="STRING" id="1798705.A2563_02665"/>
<organism evidence="3 4">
    <name type="scientific">Candidatus Magasanikbacteria bacterium RIFOXYD1_FULL_40_23</name>
    <dbReference type="NCBI Taxonomy" id="1798705"/>
    <lineage>
        <taxon>Bacteria</taxon>
        <taxon>Candidatus Magasanikiibacteriota</taxon>
    </lineage>
</organism>
<dbReference type="EMBL" id="MFRA01000005">
    <property type="protein sequence ID" value="OGH92556.1"/>
    <property type="molecule type" value="Genomic_DNA"/>
</dbReference>
<dbReference type="InterPro" id="IPR045006">
    <property type="entry name" value="CHLI-like"/>
</dbReference>